<keyword evidence="3" id="KW-1185">Reference proteome</keyword>
<accession>A0A0R3VUA6</accession>
<dbReference type="WBParaSite" id="TASK_0000088701-mRNA-1">
    <property type="protein sequence ID" value="TASK_0000088701-mRNA-1"/>
    <property type="gene ID" value="TASK_0000088701"/>
</dbReference>
<feature type="region of interest" description="Disordered" evidence="1">
    <location>
        <begin position="145"/>
        <end position="175"/>
    </location>
</feature>
<proteinExistence type="predicted"/>
<dbReference type="AlphaFoldDB" id="A0A0R3VUA6"/>
<reference evidence="4" key="1">
    <citation type="submission" date="2017-02" db="UniProtKB">
        <authorList>
            <consortium name="WormBaseParasite"/>
        </authorList>
    </citation>
    <scope>IDENTIFICATION</scope>
</reference>
<evidence type="ECO:0000256" key="1">
    <source>
        <dbReference type="SAM" id="MobiDB-lite"/>
    </source>
</evidence>
<dbReference type="EMBL" id="UYRS01000150">
    <property type="protein sequence ID" value="VDK22105.1"/>
    <property type="molecule type" value="Genomic_DNA"/>
</dbReference>
<gene>
    <name evidence="2" type="ORF">TASK_LOCUS888</name>
</gene>
<evidence type="ECO:0000313" key="4">
    <source>
        <dbReference type="WBParaSite" id="TASK_0000088701-mRNA-1"/>
    </source>
</evidence>
<evidence type="ECO:0000313" key="2">
    <source>
        <dbReference type="EMBL" id="VDK22105.1"/>
    </source>
</evidence>
<organism evidence="4">
    <name type="scientific">Taenia asiatica</name>
    <name type="common">Asian tapeworm</name>
    <dbReference type="NCBI Taxonomy" id="60517"/>
    <lineage>
        <taxon>Eukaryota</taxon>
        <taxon>Metazoa</taxon>
        <taxon>Spiralia</taxon>
        <taxon>Lophotrochozoa</taxon>
        <taxon>Platyhelminthes</taxon>
        <taxon>Cestoda</taxon>
        <taxon>Eucestoda</taxon>
        <taxon>Cyclophyllidea</taxon>
        <taxon>Taeniidae</taxon>
        <taxon>Taenia</taxon>
    </lineage>
</organism>
<name>A0A0R3VUA6_TAEAS</name>
<reference evidence="2 3" key="2">
    <citation type="submission" date="2018-11" db="EMBL/GenBank/DDBJ databases">
        <authorList>
            <consortium name="Pathogen Informatics"/>
        </authorList>
    </citation>
    <scope>NUCLEOTIDE SEQUENCE [LARGE SCALE GENOMIC DNA]</scope>
</reference>
<dbReference type="Proteomes" id="UP000282613">
    <property type="component" value="Unassembled WGS sequence"/>
</dbReference>
<evidence type="ECO:0000313" key="3">
    <source>
        <dbReference type="Proteomes" id="UP000282613"/>
    </source>
</evidence>
<sequence length="175" mass="19824">MQFALCQGDFATLGFQVYESKLSTKLDEKASNVPLQRQNPATKASFASLLPVKRSSPIRFATALCNGGNRHLNECQEQDYNRALPYVTALTSRRISSDKLMIVLVSMMSGTVSIPKASHRGEAEVELRGYHHFCIAIDGNATTDVVERRDETRRDETRRDETRRDETRRDEALSW</sequence>
<protein>
    <submittedName>
        <fullName evidence="4">Kinesin motor domain-containing protein</fullName>
    </submittedName>
</protein>